<evidence type="ECO:0000313" key="8">
    <source>
        <dbReference type="Proteomes" id="UP000807825"/>
    </source>
</evidence>
<dbReference type="InterPro" id="IPR003594">
    <property type="entry name" value="HATPase_dom"/>
</dbReference>
<evidence type="ECO:0000259" key="5">
    <source>
        <dbReference type="PROSITE" id="PS50109"/>
    </source>
</evidence>
<dbReference type="Gene3D" id="3.30.565.10">
    <property type="entry name" value="Histidine kinase-like ATPase, C-terminal domain"/>
    <property type="match status" value="1"/>
</dbReference>
<dbReference type="PANTHER" id="PTHR43547:SF2">
    <property type="entry name" value="HYBRID SIGNAL TRANSDUCTION HISTIDINE KINASE C"/>
    <property type="match status" value="1"/>
</dbReference>
<gene>
    <name evidence="7" type="ORF">HY912_03540</name>
</gene>
<evidence type="ECO:0000259" key="6">
    <source>
        <dbReference type="PROSITE" id="PS50110"/>
    </source>
</evidence>
<dbReference type="InterPro" id="IPR036890">
    <property type="entry name" value="HATPase_C_sf"/>
</dbReference>
<keyword evidence="3 4" id="KW-0597">Phosphoprotein</keyword>
<dbReference type="GO" id="GO:0000155">
    <property type="term" value="F:phosphorelay sensor kinase activity"/>
    <property type="evidence" value="ECO:0007669"/>
    <property type="project" value="TreeGrafter"/>
</dbReference>
<protein>
    <recommendedName>
        <fullName evidence="2">histidine kinase</fullName>
        <ecNumber evidence="2">2.7.13.3</ecNumber>
    </recommendedName>
</protein>
<evidence type="ECO:0000256" key="3">
    <source>
        <dbReference type="ARBA" id="ARBA00022553"/>
    </source>
</evidence>
<dbReference type="PRINTS" id="PR00344">
    <property type="entry name" value="BCTRLSENSOR"/>
</dbReference>
<dbReference type="CDD" id="cd00156">
    <property type="entry name" value="REC"/>
    <property type="match status" value="1"/>
</dbReference>
<dbReference type="InterPro" id="IPR005467">
    <property type="entry name" value="His_kinase_dom"/>
</dbReference>
<dbReference type="SMART" id="SM00387">
    <property type="entry name" value="HATPase_c"/>
    <property type="match status" value="1"/>
</dbReference>
<dbReference type="InterPro" id="IPR001789">
    <property type="entry name" value="Sig_transdc_resp-reg_receiver"/>
</dbReference>
<dbReference type="InterPro" id="IPR011006">
    <property type="entry name" value="CheY-like_superfamily"/>
</dbReference>
<evidence type="ECO:0000313" key="7">
    <source>
        <dbReference type="EMBL" id="MBI5248547.1"/>
    </source>
</evidence>
<evidence type="ECO:0000256" key="1">
    <source>
        <dbReference type="ARBA" id="ARBA00000085"/>
    </source>
</evidence>
<dbReference type="InterPro" id="IPR004358">
    <property type="entry name" value="Sig_transdc_His_kin-like_C"/>
</dbReference>
<dbReference type="PROSITE" id="PS50110">
    <property type="entry name" value="RESPONSE_REGULATORY"/>
    <property type="match status" value="1"/>
</dbReference>
<dbReference type="Pfam" id="PF00072">
    <property type="entry name" value="Response_reg"/>
    <property type="match status" value="1"/>
</dbReference>
<name>A0A9D6Z2F5_9BACT</name>
<dbReference type="EC" id="2.7.13.3" evidence="2"/>
<evidence type="ECO:0000256" key="4">
    <source>
        <dbReference type="PROSITE-ProRule" id="PRU00169"/>
    </source>
</evidence>
<comment type="caution">
    <text evidence="7">The sequence shown here is derived from an EMBL/GenBank/DDBJ whole genome shotgun (WGS) entry which is preliminary data.</text>
</comment>
<feature type="modified residue" description="4-aspartylphosphate" evidence="4">
    <location>
        <position position="185"/>
    </location>
</feature>
<dbReference type="Proteomes" id="UP000807825">
    <property type="component" value="Unassembled WGS sequence"/>
</dbReference>
<dbReference type="Pfam" id="PF02518">
    <property type="entry name" value="HATPase_c"/>
    <property type="match status" value="1"/>
</dbReference>
<dbReference type="SUPFAM" id="SSF52172">
    <property type="entry name" value="CheY-like"/>
    <property type="match status" value="1"/>
</dbReference>
<dbReference type="AlphaFoldDB" id="A0A9D6Z2F5"/>
<dbReference type="EMBL" id="JACRDE010000107">
    <property type="protein sequence ID" value="MBI5248547.1"/>
    <property type="molecule type" value="Genomic_DNA"/>
</dbReference>
<reference evidence="7" key="1">
    <citation type="submission" date="2020-07" db="EMBL/GenBank/DDBJ databases">
        <title>Huge and variable diversity of episymbiotic CPR bacteria and DPANN archaea in groundwater ecosystems.</title>
        <authorList>
            <person name="He C.Y."/>
            <person name="Keren R."/>
            <person name="Whittaker M."/>
            <person name="Farag I.F."/>
            <person name="Doudna J."/>
            <person name="Cate J.H.D."/>
            <person name="Banfield J.F."/>
        </authorList>
    </citation>
    <scope>NUCLEOTIDE SEQUENCE</scope>
    <source>
        <strain evidence="7">NC_groundwater_1664_Pr3_B-0.1um_52_9</strain>
    </source>
</reference>
<dbReference type="SMART" id="SM00448">
    <property type="entry name" value="REC"/>
    <property type="match status" value="1"/>
</dbReference>
<proteinExistence type="predicted"/>
<dbReference type="Gene3D" id="3.40.50.2300">
    <property type="match status" value="1"/>
</dbReference>
<sequence>MNLAVNARDAMPNGGVLTIRTENAARDDAYANSQLQDEAENYAILIVSDNGHGMGKETQDRIFEPFFTTKEAGKGTGLGLATVYGIVKQHGGTITCESQPGEGTTFRVYLPVGEMESDRDTATPLAQPFLGTETILLVDDEDPVRDLGKKILAQSGYTVITAANGKEALEIYQEKRELVSLIILDWIMPEMGGKQFLEEIRDIDPKARVLVVSGLQSGGTAAITREHGARGFVGKPYNVREFLKSVREILDEDD</sequence>
<feature type="domain" description="Histidine kinase" evidence="5">
    <location>
        <begin position="1"/>
        <end position="114"/>
    </location>
</feature>
<evidence type="ECO:0000256" key="2">
    <source>
        <dbReference type="ARBA" id="ARBA00012438"/>
    </source>
</evidence>
<feature type="domain" description="Response regulatory" evidence="6">
    <location>
        <begin position="134"/>
        <end position="250"/>
    </location>
</feature>
<dbReference type="PROSITE" id="PS50109">
    <property type="entry name" value="HIS_KIN"/>
    <property type="match status" value="1"/>
</dbReference>
<organism evidence="7 8">
    <name type="scientific">Desulfomonile tiedjei</name>
    <dbReference type="NCBI Taxonomy" id="2358"/>
    <lineage>
        <taxon>Bacteria</taxon>
        <taxon>Pseudomonadati</taxon>
        <taxon>Thermodesulfobacteriota</taxon>
        <taxon>Desulfomonilia</taxon>
        <taxon>Desulfomonilales</taxon>
        <taxon>Desulfomonilaceae</taxon>
        <taxon>Desulfomonile</taxon>
    </lineage>
</organism>
<comment type="catalytic activity">
    <reaction evidence="1">
        <text>ATP + protein L-histidine = ADP + protein N-phospho-L-histidine.</text>
        <dbReference type="EC" id="2.7.13.3"/>
    </reaction>
</comment>
<dbReference type="PANTHER" id="PTHR43547">
    <property type="entry name" value="TWO-COMPONENT HISTIDINE KINASE"/>
    <property type="match status" value="1"/>
</dbReference>
<dbReference type="SUPFAM" id="SSF55874">
    <property type="entry name" value="ATPase domain of HSP90 chaperone/DNA topoisomerase II/histidine kinase"/>
    <property type="match status" value="1"/>
</dbReference>
<accession>A0A9D6Z2F5</accession>